<organism evidence="3 4">
    <name type="scientific">Jatropha curcas</name>
    <name type="common">Barbados nut</name>
    <dbReference type="NCBI Taxonomy" id="180498"/>
    <lineage>
        <taxon>Eukaryota</taxon>
        <taxon>Viridiplantae</taxon>
        <taxon>Streptophyta</taxon>
        <taxon>Embryophyta</taxon>
        <taxon>Tracheophyta</taxon>
        <taxon>Spermatophyta</taxon>
        <taxon>Magnoliopsida</taxon>
        <taxon>eudicotyledons</taxon>
        <taxon>Gunneridae</taxon>
        <taxon>Pentapetalae</taxon>
        <taxon>rosids</taxon>
        <taxon>fabids</taxon>
        <taxon>Malpighiales</taxon>
        <taxon>Euphorbiaceae</taxon>
        <taxon>Crotonoideae</taxon>
        <taxon>Jatropheae</taxon>
        <taxon>Jatropha</taxon>
    </lineage>
</organism>
<dbReference type="PANTHER" id="PTHR31111:SF125">
    <property type="entry name" value="F-BOX PROTEIN CPR30-LIKE"/>
    <property type="match status" value="1"/>
</dbReference>
<feature type="compositionally biased region" description="Basic residues" evidence="1">
    <location>
        <begin position="1"/>
        <end position="10"/>
    </location>
</feature>
<dbReference type="STRING" id="180498.A0A067JMR0"/>
<evidence type="ECO:0000313" key="3">
    <source>
        <dbReference type="EMBL" id="KDP25256.1"/>
    </source>
</evidence>
<feature type="region of interest" description="Disordered" evidence="1">
    <location>
        <begin position="1"/>
        <end position="28"/>
    </location>
</feature>
<feature type="domain" description="F-box associated beta-propeller type 3" evidence="2">
    <location>
        <begin position="102"/>
        <end position="382"/>
    </location>
</feature>
<dbReference type="PANTHER" id="PTHR31111">
    <property type="entry name" value="BNAA05G37150D PROTEIN-RELATED"/>
    <property type="match status" value="1"/>
</dbReference>
<dbReference type="InterPro" id="IPR036047">
    <property type="entry name" value="F-box-like_dom_sf"/>
</dbReference>
<dbReference type="KEGG" id="jcu:105646022"/>
<keyword evidence="4" id="KW-1185">Reference proteome</keyword>
<gene>
    <name evidence="3" type="ORF">JCGZ_20412</name>
</gene>
<name>A0A067JMR0_JATCU</name>
<dbReference type="Proteomes" id="UP000027138">
    <property type="component" value="Unassembled WGS sequence"/>
</dbReference>
<reference evidence="3 4" key="1">
    <citation type="journal article" date="2014" name="PLoS ONE">
        <title>Global Analysis of Gene Expression Profiles in Physic Nut (Jatropha curcas L.) Seedlings Exposed to Salt Stress.</title>
        <authorList>
            <person name="Zhang L."/>
            <person name="Zhang C."/>
            <person name="Wu P."/>
            <person name="Chen Y."/>
            <person name="Li M."/>
            <person name="Jiang H."/>
            <person name="Wu G."/>
        </authorList>
    </citation>
    <scope>NUCLEOTIDE SEQUENCE [LARGE SCALE GENOMIC DNA]</scope>
    <source>
        <strain evidence="4">cv. GZQX0401</strain>
        <tissue evidence="3">Young leaves</tissue>
    </source>
</reference>
<sequence length="389" mass="44084">MELDTKRRRLAPNSESKCASSSSSSKSPIPPEAIFGIFTRLPVKSLVRFRCVDKLCSSIITNPSFVIAHEPYPHPKQGLLIICTTKLQLAQTFFIADQNGGTATCCLTVPPRLSRYTTQSTNGIVCMDFGICATVCNPSTRQAITLPYICSKSSLSASSTYFCVNFMGFDPSNKQYKVLNSWRHYRKPSTEYRVFTLGTKEWRPLQSGPPFYAQRESICIDGVIFFRSWVSLRTDEGVAVLIAFDVQKETFRVIHLPRGAPTDVETSYLIRLAGRLVIVDCLLDDDDYCLWLLEDYQNEIWTKHYIIFPSYLKKTETGQNFIVAGSLDTEEIIMAPQCLSTPFYVYYFDLARSKIRRVKILGLPEYDSFDLSSNLVSITNYVENILPLP</sequence>
<dbReference type="InterPro" id="IPR017451">
    <property type="entry name" value="F-box-assoc_interact_dom"/>
</dbReference>
<feature type="compositionally biased region" description="Low complexity" evidence="1">
    <location>
        <begin position="14"/>
        <end position="27"/>
    </location>
</feature>
<accession>A0A067JMR0</accession>
<evidence type="ECO:0000313" key="4">
    <source>
        <dbReference type="Proteomes" id="UP000027138"/>
    </source>
</evidence>
<dbReference type="SUPFAM" id="SSF81383">
    <property type="entry name" value="F-box domain"/>
    <property type="match status" value="1"/>
</dbReference>
<dbReference type="AlphaFoldDB" id="A0A067JMR0"/>
<dbReference type="InterPro" id="IPR013187">
    <property type="entry name" value="F-box-assoc_dom_typ3"/>
</dbReference>
<protein>
    <recommendedName>
        <fullName evidence="2">F-box associated beta-propeller type 3 domain-containing protein</fullName>
    </recommendedName>
</protein>
<dbReference type="Pfam" id="PF08268">
    <property type="entry name" value="FBA_3"/>
    <property type="match status" value="1"/>
</dbReference>
<evidence type="ECO:0000256" key="1">
    <source>
        <dbReference type="SAM" id="MobiDB-lite"/>
    </source>
</evidence>
<evidence type="ECO:0000259" key="2">
    <source>
        <dbReference type="Pfam" id="PF08268"/>
    </source>
</evidence>
<dbReference type="NCBIfam" id="TIGR01640">
    <property type="entry name" value="F_box_assoc_1"/>
    <property type="match status" value="1"/>
</dbReference>
<proteinExistence type="predicted"/>
<dbReference type="OrthoDB" id="687122at2759"/>
<dbReference type="EMBL" id="KK914993">
    <property type="protein sequence ID" value="KDP25256.1"/>
    <property type="molecule type" value="Genomic_DNA"/>
</dbReference>